<keyword evidence="2" id="KW-0472">Membrane</keyword>
<keyword evidence="2" id="KW-1133">Transmembrane helix</keyword>
<keyword evidence="2" id="KW-0812">Transmembrane</keyword>
<reference evidence="3 4" key="1">
    <citation type="submission" date="2020-08" db="EMBL/GenBank/DDBJ databases">
        <title>Draft genome sequence of Parasphingopyxis sp. GrpM-11.</title>
        <authorList>
            <person name="Oh J."/>
            <person name="Roh D.-H."/>
        </authorList>
    </citation>
    <scope>NUCLEOTIDE SEQUENCE [LARGE SCALE GENOMIC DNA]</scope>
    <source>
        <strain evidence="3 4">GrpM-11</strain>
    </source>
</reference>
<keyword evidence="1" id="KW-0175">Coiled coil</keyword>
<feature type="coiled-coil region" evidence="1">
    <location>
        <begin position="594"/>
        <end position="635"/>
    </location>
</feature>
<gene>
    <name evidence="3" type="ORF">H6P80_08190</name>
</gene>
<protein>
    <recommendedName>
        <fullName evidence="5">ATPase</fullName>
    </recommendedName>
</protein>
<keyword evidence="4" id="KW-1185">Reference proteome</keyword>
<evidence type="ECO:0000256" key="1">
    <source>
        <dbReference type="SAM" id="Coils"/>
    </source>
</evidence>
<evidence type="ECO:0000313" key="3">
    <source>
        <dbReference type="EMBL" id="MBC2777599.1"/>
    </source>
</evidence>
<feature type="transmembrane region" description="Helical" evidence="2">
    <location>
        <begin position="52"/>
        <end position="72"/>
    </location>
</feature>
<name>A0A842HZ17_9SPHN</name>
<feature type="transmembrane region" description="Helical" evidence="2">
    <location>
        <begin position="84"/>
        <end position="105"/>
    </location>
</feature>
<sequence length="764" mass="81671">MAEAANDIAELESGGNAARKQIETASARPEWLDEDEWAFALEKPGVAERLPVILIVLAALGWTGFVGWAAYSSIVARNPTLTEIANWIAIASVPLALLGIFWLMTQRTSRREAVRFGRTAEAMRTEARRLDTAMAIVSAQLSEIRENISTETDRLLVLSEEAAGRLGTIGEDVRNAGATIEEKSGLLDRAAKTARDNVQILMTDLPRAEEQARAVSGSLKEAGINAHEQAASLDTQLKSLKERGEEANDIASGAARALAANLTRIEGVAEIAANKLATKGEEINAAVEAALNRSSDAVEDTRKVVAEIGAALSAMIETARATFTAESEEAAAMLDGRLAATNDALTAFDAKLGEQRRATASVLSDLDKGLTGIEGRLAGLSENGAGHARKLGEELDGLRAGMSALGESIGGNDAATERLIARAAEVKAALDLSASSLSDTLPRAFADTESRTEQLKEAIRSVTPELETLQKLADDTRAYVVVSGESLDDQKEGITNFVDQVGDRISSMREDIAGFETALANSAEQANSIAEGAAPRLIETLAQVRETADQAAEKARAAFGELIPQSASALSEATRQAMSDALGENIEGRMAEIVTASERAITAAREAADQLEAKMAEIEERSTAIETRLEETQTEAEASSMDGFARRVTLLIESLNSTAIDVSKILSNEVTDTAWAAYLKGDRGVFSRRAVRLLDTGEAREIAAQYESNSEFREHVNRYIHDFESMLRRVLATRDGSPLAVTLLSSDNGKLYVSLAQAIERLRS</sequence>
<evidence type="ECO:0008006" key="5">
    <source>
        <dbReference type="Google" id="ProtNLM"/>
    </source>
</evidence>
<dbReference type="AlphaFoldDB" id="A0A842HZ17"/>
<comment type="caution">
    <text evidence="3">The sequence shown here is derived from an EMBL/GenBank/DDBJ whole genome shotgun (WGS) entry which is preliminary data.</text>
</comment>
<dbReference type="EMBL" id="JACJVJ010000001">
    <property type="protein sequence ID" value="MBC2777599.1"/>
    <property type="molecule type" value="Genomic_DNA"/>
</dbReference>
<evidence type="ECO:0000256" key="2">
    <source>
        <dbReference type="SAM" id="Phobius"/>
    </source>
</evidence>
<dbReference type="RefSeq" id="WP_185800797.1">
    <property type="nucleotide sequence ID" value="NZ_JACJVJ010000001.1"/>
</dbReference>
<dbReference type="Proteomes" id="UP000564378">
    <property type="component" value="Unassembled WGS sequence"/>
</dbReference>
<proteinExistence type="predicted"/>
<evidence type="ECO:0000313" key="4">
    <source>
        <dbReference type="Proteomes" id="UP000564378"/>
    </source>
</evidence>
<organism evidence="3 4">
    <name type="scientific">Parasphingopyxis marina</name>
    <dbReference type="NCBI Taxonomy" id="2761622"/>
    <lineage>
        <taxon>Bacteria</taxon>
        <taxon>Pseudomonadati</taxon>
        <taxon>Pseudomonadota</taxon>
        <taxon>Alphaproteobacteria</taxon>
        <taxon>Sphingomonadales</taxon>
        <taxon>Sphingomonadaceae</taxon>
        <taxon>Parasphingopyxis</taxon>
    </lineage>
</organism>
<accession>A0A842HZ17</accession>